<keyword evidence="1" id="KW-0812">Transmembrane</keyword>
<accession>A0A9N9FIP1</accession>
<dbReference type="OrthoDB" id="2311001at2759"/>
<name>A0A9N9FIP1_9GLOM</name>
<dbReference type="AlphaFoldDB" id="A0A9N9FIP1"/>
<evidence type="ECO:0000313" key="2">
    <source>
        <dbReference type="EMBL" id="CAG8535779.1"/>
    </source>
</evidence>
<proteinExistence type="predicted"/>
<comment type="caution">
    <text evidence="2">The sequence shown here is derived from an EMBL/GenBank/DDBJ whole genome shotgun (WGS) entry which is preliminary data.</text>
</comment>
<keyword evidence="1" id="KW-0472">Membrane</keyword>
<feature type="transmembrane region" description="Helical" evidence="1">
    <location>
        <begin position="34"/>
        <end position="56"/>
    </location>
</feature>
<keyword evidence="3" id="KW-1185">Reference proteome</keyword>
<organism evidence="2 3">
    <name type="scientific">Acaulospora morrowiae</name>
    <dbReference type="NCBI Taxonomy" id="94023"/>
    <lineage>
        <taxon>Eukaryota</taxon>
        <taxon>Fungi</taxon>
        <taxon>Fungi incertae sedis</taxon>
        <taxon>Mucoromycota</taxon>
        <taxon>Glomeromycotina</taxon>
        <taxon>Glomeromycetes</taxon>
        <taxon>Diversisporales</taxon>
        <taxon>Acaulosporaceae</taxon>
        <taxon>Acaulospora</taxon>
    </lineage>
</organism>
<protein>
    <submittedName>
        <fullName evidence="2">16189_t:CDS:1</fullName>
    </submittedName>
</protein>
<sequence>MKSLVIFAEETFTSQFSSPSSKEKKSIMKTGTNLRRLITTILQIFFALILVAYLIVNTIFDVTRSKLVYTTISYEDVDSLPPPALSLCTNDSNYNFNCSTYGKTSVNCPGLLKSVNVSNDATYNGWFSKCYVIQTTSPLLLSKPTVPPVQWTDFQSALFIRYSLFNASSMTKIQLMLWNPFDLPSSSSSASELSTNTTPQILDPYRLSQCDAFKERTYTFYYQRHIFLNGTEKWDMDYRAELDGSSHAFGKTSSTGVIHLKPGSFQVQTTREKSILPGTSVFTNFIVLAAVLYTTYYALLGGRGKYRITGLAHMITRYFPQQHLERPSNTFRIVNPTADDILKVYLSGISKAKFEK</sequence>
<gene>
    <name evidence="2" type="ORF">AMORRO_LOCUS4886</name>
</gene>
<reference evidence="2" key="1">
    <citation type="submission" date="2021-06" db="EMBL/GenBank/DDBJ databases">
        <authorList>
            <person name="Kallberg Y."/>
            <person name="Tangrot J."/>
            <person name="Rosling A."/>
        </authorList>
    </citation>
    <scope>NUCLEOTIDE SEQUENCE</scope>
    <source>
        <strain evidence="2">CL551</strain>
    </source>
</reference>
<keyword evidence="1" id="KW-1133">Transmembrane helix</keyword>
<evidence type="ECO:0000313" key="3">
    <source>
        <dbReference type="Proteomes" id="UP000789342"/>
    </source>
</evidence>
<evidence type="ECO:0000256" key="1">
    <source>
        <dbReference type="SAM" id="Phobius"/>
    </source>
</evidence>
<dbReference type="EMBL" id="CAJVPV010002787">
    <property type="protein sequence ID" value="CAG8535779.1"/>
    <property type="molecule type" value="Genomic_DNA"/>
</dbReference>
<feature type="transmembrane region" description="Helical" evidence="1">
    <location>
        <begin position="281"/>
        <end position="299"/>
    </location>
</feature>
<dbReference type="Proteomes" id="UP000789342">
    <property type="component" value="Unassembled WGS sequence"/>
</dbReference>